<keyword evidence="1" id="KW-0732">Signal</keyword>
<gene>
    <name evidence="2" type="ORF">C8P68_103303</name>
</gene>
<dbReference type="Pfam" id="PF13975">
    <property type="entry name" value="gag-asp_proteas"/>
    <property type="match status" value="1"/>
</dbReference>
<feature type="chain" id="PRO_5015685747" evidence="1">
    <location>
        <begin position="24"/>
        <end position="399"/>
    </location>
</feature>
<evidence type="ECO:0000313" key="2">
    <source>
        <dbReference type="EMBL" id="PTQ98143.1"/>
    </source>
</evidence>
<feature type="signal peptide" evidence="1">
    <location>
        <begin position="1"/>
        <end position="23"/>
    </location>
</feature>
<dbReference type="Proteomes" id="UP000244168">
    <property type="component" value="Unassembled WGS sequence"/>
</dbReference>
<keyword evidence="2" id="KW-0645">Protease</keyword>
<dbReference type="Gene3D" id="2.40.70.10">
    <property type="entry name" value="Acid Proteases"/>
    <property type="match status" value="1"/>
</dbReference>
<dbReference type="EMBL" id="QAOQ01000003">
    <property type="protein sequence ID" value="PTQ98143.1"/>
    <property type="molecule type" value="Genomic_DNA"/>
</dbReference>
<accession>A0A2T5JB95</accession>
<comment type="caution">
    <text evidence="2">The sequence shown here is derived from an EMBL/GenBank/DDBJ whole genome shotgun (WGS) entry which is preliminary data.</text>
</comment>
<organism evidence="2 3">
    <name type="scientific">Mucilaginibacter yixingensis</name>
    <dbReference type="NCBI Taxonomy" id="1295612"/>
    <lineage>
        <taxon>Bacteria</taxon>
        <taxon>Pseudomonadati</taxon>
        <taxon>Bacteroidota</taxon>
        <taxon>Sphingobacteriia</taxon>
        <taxon>Sphingobacteriales</taxon>
        <taxon>Sphingobacteriaceae</taxon>
        <taxon>Mucilaginibacter</taxon>
    </lineage>
</organism>
<dbReference type="InterPro" id="IPR021109">
    <property type="entry name" value="Peptidase_aspartic_dom_sf"/>
</dbReference>
<evidence type="ECO:0000313" key="3">
    <source>
        <dbReference type="Proteomes" id="UP000244168"/>
    </source>
</evidence>
<dbReference type="GO" id="GO:0006508">
    <property type="term" value="P:proteolysis"/>
    <property type="evidence" value="ECO:0007669"/>
    <property type="project" value="UniProtKB-KW"/>
</dbReference>
<name>A0A2T5JB95_9SPHI</name>
<dbReference type="OrthoDB" id="5166556at2"/>
<sequence length="399" mass="44434">MIKINTIRIALLLTLSLSLTLHASAQKKVPVIAATSSQSMIYDGMIKMPWALDPKVKRDVYYVNVPHRKNKISLVTDQGKVSFNTTYGNDYDLVVVLNSKDSCHVRISAKDDPATKALLPGGSFPDTIPFTLRGSRIYLQGLLNGRDTVSIQFDTGAGMACVSKASSERLNLAFGGKTVLSNSQGVNEVRKSANNNLTIGHLNFKGISLIETGNMQPGEDLIIGYNFLRHKIIEIDYDKQLFIVHDKLPAHAKTYSKQPLINRLSLKTRIVQNGKKYAFWVGMDTGRDGTMLIGQEFTEQPGVWNNLKELTMLNGRKIIRLDATVGGVTFKDIVTNAADPTKPAARKTGTYFGNVILNHFNWIIDNINGYIYLKPNGRINEPYSNFSSYETEMKKIKQQ</sequence>
<dbReference type="SUPFAM" id="SSF50630">
    <property type="entry name" value="Acid proteases"/>
    <property type="match status" value="1"/>
</dbReference>
<keyword evidence="3" id="KW-1185">Reference proteome</keyword>
<dbReference type="RefSeq" id="WP_107828324.1">
    <property type="nucleotide sequence ID" value="NZ_CP160205.1"/>
</dbReference>
<dbReference type="AlphaFoldDB" id="A0A2T5JB95"/>
<dbReference type="GO" id="GO:0008233">
    <property type="term" value="F:peptidase activity"/>
    <property type="evidence" value="ECO:0007669"/>
    <property type="project" value="UniProtKB-KW"/>
</dbReference>
<reference evidence="2 3" key="1">
    <citation type="submission" date="2018-04" db="EMBL/GenBank/DDBJ databases">
        <title>Genomic Encyclopedia of Archaeal and Bacterial Type Strains, Phase II (KMG-II): from individual species to whole genera.</title>
        <authorList>
            <person name="Goeker M."/>
        </authorList>
    </citation>
    <scope>NUCLEOTIDE SEQUENCE [LARGE SCALE GENOMIC DNA]</scope>
    <source>
        <strain evidence="2 3">DSM 26809</strain>
    </source>
</reference>
<keyword evidence="2" id="KW-0378">Hydrolase</keyword>
<proteinExistence type="predicted"/>
<protein>
    <submittedName>
        <fullName evidence="2">Aspartyl protease</fullName>
    </submittedName>
</protein>
<evidence type="ECO:0000256" key="1">
    <source>
        <dbReference type="SAM" id="SignalP"/>
    </source>
</evidence>